<accession>A0A479ZUH9</accession>
<evidence type="ECO:0000313" key="2">
    <source>
        <dbReference type="Proteomes" id="UP000299794"/>
    </source>
</evidence>
<organism evidence="1 2">
    <name type="scientific">Planktothrix agardhii CCAP 1459/11A</name>
    <dbReference type="NCBI Taxonomy" id="282420"/>
    <lineage>
        <taxon>Bacteria</taxon>
        <taxon>Bacillati</taxon>
        <taxon>Cyanobacteriota</taxon>
        <taxon>Cyanophyceae</taxon>
        <taxon>Oscillatoriophycideae</taxon>
        <taxon>Oscillatoriales</taxon>
        <taxon>Microcoleaceae</taxon>
        <taxon>Planktothrix</taxon>
    </lineage>
</organism>
<dbReference type="GeneID" id="77289646"/>
<gene>
    <name evidence="1" type="ORF">PA905_18800</name>
</gene>
<protein>
    <submittedName>
        <fullName evidence="1">Uncharacterized protein</fullName>
    </submittedName>
</protein>
<name>A0A479ZUH9_PLAAG</name>
<evidence type="ECO:0000313" key="1">
    <source>
        <dbReference type="EMBL" id="GCL34901.1"/>
    </source>
</evidence>
<proteinExistence type="predicted"/>
<dbReference type="Proteomes" id="UP000299794">
    <property type="component" value="Unassembled WGS sequence"/>
</dbReference>
<dbReference type="EMBL" id="BJCD01000026">
    <property type="protein sequence ID" value="GCL34901.1"/>
    <property type="molecule type" value="Genomic_DNA"/>
</dbReference>
<dbReference type="AlphaFoldDB" id="A0A479ZUH9"/>
<sequence length="126" mass="13824">MTNLSDEKNTLIAELRKAGIKHTPEEILRISQLPNGKIVFLERGNASSGLQHILENHKDEFAEKGIYEAEVPDAVFLAVIQGTVVGYQKPNCPIYQIIFNGKTQLIAVTVGSNGYIVCANPRSTSQ</sequence>
<reference evidence="2" key="1">
    <citation type="submission" date="2019-02" db="EMBL/GenBank/DDBJ databases">
        <title>Draft genome sequence of Planktothrix agardhii NIES-905.</title>
        <authorList>
            <person name="Yamaguchi H."/>
            <person name="Suzuki S."/>
            <person name="Kawachi M."/>
        </authorList>
    </citation>
    <scope>NUCLEOTIDE SEQUENCE [LARGE SCALE GENOMIC DNA]</scope>
    <source>
        <strain evidence="2">CCAP 1459/11A</strain>
    </source>
</reference>
<dbReference type="RefSeq" id="WP_026785553.1">
    <property type="nucleotide sequence ID" value="NZ_BJCD01000026.1"/>
</dbReference>
<comment type="caution">
    <text evidence="1">The sequence shown here is derived from an EMBL/GenBank/DDBJ whole genome shotgun (WGS) entry which is preliminary data.</text>
</comment>